<evidence type="ECO:0000256" key="1">
    <source>
        <dbReference type="ARBA" id="ARBA00022679"/>
    </source>
</evidence>
<gene>
    <name evidence="4" type="ORF">METZ01_LOCUS55896</name>
</gene>
<dbReference type="Pfam" id="PF13439">
    <property type="entry name" value="Glyco_transf_4"/>
    <property type="match status" value="1"/>
</dbReference>
<name>A0A381SG23_9ZZZZ</name>
<dbReference type="Pfam" id="PF00534">
    <property type="entry name" value="Glycos_transf_1"/>
    <property type="match status" value="1"/>
</dbReference>
<dbReference type="InterPro" id="IPR001296">
    <property type="entry name" value="Glyco_trans_1"/>
</dbReference>
<dbReference type="AlphaFoldDB" id="A0A381SG23"/>
<evidence type="ECO:0000259" key="3">
    <source>
        <dbReference type="Pfam" id="PF13439"/>
    </source>
</evidence>
<feature type="domain" description="Glycosyl transferase family 1" evidence="2">
    <location>
        <begin position="192"/>
        <end position="341"/>
    </location>
</feature>
<proteinExistence type="predicted"/>
<dbReference type="CDD" id="cd03809">
    <property type="entry name" value="GT4_MtfB-like"/>
    <property type="match status" value="1"/>
</dbReference>
<keyword evidence="1" id="KW-0808">Transferase</keyword>
<dbReference type="GO" id="GO:0016757">
    <property type="term" value="F:glycosyltransferase activity"/>
    <property type="evidence" value="ECO:0007669"/>
    <property type="project" value="InterPro"/>
</dbReference>
<feature type="domain" description="Glycosyltransferase subfamily 4-like N-terminal" evidence="3">
    <location>
        <begin position="18"/>
        <end position="174"/>
    </location>
</feature>
<sequence length="364" mass="38507">MTAIRVAYLLEQCWHPVPGGTAVAAVGLARALADRPDIELVGLAARHRAPPPGDLQPTVPVVHSALPRAALYEAWHRLGRPVVDRLVGRPDLVHASGGAVPVTAGPLVATVYDLSWRHRPDWATRRGRRLAESWLNDARRADRVVCPSEATRRDLAVAGFDENRLTVVPLGVELCDVDPDRPAALRSARGLDGPFVLWVGTLEPRKNLPVLVQAMQQIPGVPLVVVGPTGWRADPKAILGPLGDLAHFVGPVGEADKQAWYAAADVFCYPSLLEGFGLPVAEAMARGTPVVTAAGTATEEVAAGAALVVDPTDPVALADAIASVLADQGLSARLAEAGRRRAAELTWSNAARAMAEVYLEALGR</sequence>
<evidence type="ECO:0008006" key="5">
    <source>
        <dbReference type="Google" id="ProtNLM"/>
    </source>
</evidence>
<dbReference type="SUPFAM" id="SSF53756">
    <property type="entry name" value="UDP-Glycosyltransferase/glycogen phosphorylase"/>
    <property type="match status" value="1"/>
</dbReference>
<dbReference type="EMBL" id="UINC01003067">
    <property type="protein sequence ID" value="SVA03042.1"/>
    <property type="molecule type" value="Genomic_DNA"/>
</dbReference>
<evidence type="ECO:0000259" key="2">
    <source>
        <dbReference type="Pfam" id="PF00534"/>
    </source>
</evidence>
<dbReference type="InterPro" id="IPR028098">
    <property type="entry name" value="Glyco_trans_4-like_N"/>
</dbReference>
<reference evidence="4" key="1">
    <citation type="submission" date="2018-05" db="EMBL/GenBank/DDBJ databases">
        <authorList>
            <person name="Lanie J.A."/>
            <person name="Ng W.-L."/>
            <person name="Kazmierczak K.M."/>
            <person name="Andrzejewski T.M."/>
            <person name="Davidsen T.M."/>
            <person name="Wayne K.J."/>
            <person name="Tettelin H."/>
            <person name="Glass J.I."/>
            <person name="Rusch D."/>
            <person name="Podicherti R."/>
            <person name="Tsui H.-C.T."/>
            <person name="Winkler M.E."/>
        </authorList>
    </citation>
    <scope>NUCLEOTIDE SEQUENCE</scope>
</reference>
<dbReference type="PANTHER" id="PTHR46401">
    <property type="entry name" value="GLYCOSYLTRANSFERASE WBBK-RELATED"/>
    <property type="match status" value="1"/>
</dbReference>
<accession>A0A381SG23</accession>
<dbReference type="PANTHER" id="PTHR46401:SF2">
    <property type="entry name" value="GLYCOSYLTRANSFERASE WBBK-RELATED"/>
    <property type="match status" value="1"/>
</dbReference>
<dbReference type="Gene3D" id="3.40.50.2000">
    <property type="entry name" value="Glycogen Phosphorylase B"/>
    <property type="match status" value="2"/>
</dbReference>
<protein>
    <recommendedName>
        <fullName evidence="5">Glycosyltransferase subfamily 4-like N-terminal domain-containing protein</fullName>
    </recommendedName>
</protein>
<dbReference type="GO" id="GO:0009103">
    <property type="term" value="P:lipopolysaccharide biosynthetic process"/>
    <property type="evidence" value="ECO:0007669"/>
    <property type="project" value="TreeGrafter"/>
</dbReference>
<evidence type="ECO:0000313" key="4">
    <source>
        <dbReference type="EMBL" id="SVA03042.1"/>
    </source>
</evidence>
<organism evidence="4">
    <name type="scientific">marine metagenome</name>
    <dbReference type="NCBI Taxonomy" id="408172"/>
    <lineage>
        <taxon>unclassified sequences</taxon>
        <taxon>metagenomes</taxon>
        <taxon>ecological metagenomes</taxon>
    </lineage>
</organism>